<dbReference type="AlphaFoldDB" id="A0AAN9ADI0"/>
<sequence length="137" mass="15231">MGEFPLPPQNPAVCPSQHLTKNAYACPSRIPTTTWPLNAKCDESYLKRGLGKRPECSLEAEIPSVFKHTCRDKHRHSHSLSSLSTLLQAGLRLSLSLALTPSSTVKPRRRRSSLYIPQSLKPRSICLRPLETSSGKK</sequence>
<feature type="non-terminal residue" evidence="1">
    <location>
        <position position="137"/>
    </location>
</feature>
<evidence type="ECO:0000313" key="2">
    <source>
        <dbReference type="Proteomes" id="UP001381693"/>
    </source>
</evidence>
<name>A0AAN9ADI0_HALRR</name>
<comment type="caution">
    <text evidence="1">The sequence shown here is derived from an EMBL/GenBank/DDBJ whole genome shotgun (WGS) entry which is preliminary data.</text>
</comment>
<evidence type="ECO:0000313" key="1">
    <source>
        <dbReference type="EMBL" id="KAK7080377.1"/>
    </source>
</evidence>
<dbReference type="Proteomes" id="UP001381693">
    <property type="component" value="Unassembled WGS sequence"/>
</dbReference>
<keyword evidence="2" id="KW-1185">Reference proteome</keyword>
<dbReference type="EMBL" id="JAXCGZ010005961">
    <property type="protein sequence ID" value="KAK7080377.1"/>
    <property type="molecule type" value="Genomic_DNA"/>
</dbReference>
<protein>
    <submittedName>
        <fullName evidence="1">Uncharacterized protein</fullName>
    </submittedName>
</protein>
<organism evidence="1 2">
    <name type="scientific">Halocaridina rubra</name>
    <name type="common">Hawaiian red shrimp</name>
    <dbReference type="NCBI Taxonomy" id="373956"/>
    <lineage>
        <taxon>Eukaryota</taxon>
        <taxon>Metazoa</taxon>
        <taxon>Ecdysozoa</taxon>
        <taxon>Arthropoda</taxon>
        <taxon>Crustacea</taxon>
        <taxon>Multicrustacea</taxon>
        <taxon>Malacostraca</taxon>
        <taxon>Eumalacostraca</taxon>
        <taxon>Eucarida</taxon>
        <taxon>Decapoda</taxon>
        <taxon>Pleocyemata</taxon>
        <taxon>Caridea</taxon>
        <taxon>Atyoidea</taxon>
        <taxon>Atyidae</taxon>
        <taxon>Halocaridina</taxon>
    </lineage>
</organism>
<proteinExistence type="predicted"/>
<reference evidence="1 2" key="1">
    <citation type="submission" date="2023-11" db="EMBL/GenBank/DDBJ databases">
        <title>Halocaridina rubra genome assembly.</title>
        <authorList>
            <person name="Smith C."/>
        </authorList>
    </citation>
    <scope>NUCLEOTIDE SEQUENCE [LARGE SCALE GENOMIC DNA]</scope>
    <source>
        <strain evidence="1">EP-1</strain>
        <tissue evidence="1">Whole</tissue>
    </source>
</reference>
<gene>
    <name evidence="1" type="ORF">SK128_028406</name>
</gene>
<accession>A0AAN9ADI0</accession>